<evidence type="ECO:0000256" key="3">
    <source>
        <dbReference type="ARBA" id="ARBA00022741"/>
    </source>
</evidence>
<dbReference type="Pfam" id="PF00152">
    <property type="entry name" value="tRNA-synt_2"/>
    <property type="match status" value="2"/>
</dbReference>
<dbReference type="GO" id="GO:0004815">
    <property type="term" value="F:aspartate-tRNA ligase activity"/>
    <property type="evidence" value="ECO:0007669"/>
    <property type="project" value="TreeGrafter"/>
</dbReference>
<dbReference type="GO" id="GO:0005524">
    <property type="term" value="F:ATP binding"/>
    <property type="evidence" value="ECO:0007669"/>
    <property type="project" value="UniProtKB-KW"/>
</dbReference>
<dbReference type="HAMAP" id="MF_00044">
    <property type="entry name" value="Asp_tRNA_synth_type1"/>
    <property type="match status" value="1"/>
</dbReference>
<evidence type="ECO:0000256" key="5">
    <source>
        <dbReference type="ARBA" id="ARBA00022917"/>
    </source>
</evidence>
<dbReference type="InterPro" id="IPR012340">
    <property type="entry name" value="NA-bd_OB-fold"/>
</dbReference>
<evidence type="ECO:0000256" key="4">
    <source>
        <dbReference type="ARBA" id="ARBA00022840"/>
    </source>
</evidence>
<dbReference type="SUPFAM" id="SSF50249">
    <property type="entry name" value="Nucleic acid-binding proteins"/>
    <property type="match status" value="1"/>
</dbReference>
<dbReference type="InterPro" id="IPR006195">
    <property type="entry name" value="aa-tRNA-synth_II"/>
</dbReference>
<evidence type="ECO:0000256" key="6">
    <source>
        <dbReference type="ARBA" id="ARBA00023146"/>
    </source>
</evidence>
<reference evidence="9" key="1">
    <citation type="submission" date="2022-07" db="EMBL/GenBank/DDBJ databases">
        <title>Genome Sequence of Agrocybe chaxingu.</title>
        <authorList>
            <person name="Buettner E."/>
        </authorList>
    </citation>
    <scope>NUCLEOTIDE SEQUENCE</scope>
    <source>
        <strain evidence="9">MP-N11</strain>
    </source>
</reference>
<dbReference type="PROSITE" id="PS50862">
    <property type="entry name" value="AA_TRNA_LIGASE_II"/>
    <property type="match status" value="1"/>
</dbReference>
<dbReference type="PANTHER" id="PTHR22594">
    <property type="entry name" value="ASPARTYL/LYSYL-TRNA SYNTHETASE"/>
    <property type="match status" value="1"/>
</dbReference>
<keyword evidence="5" id="KW-0648">Protein biosynthesis</keyword>
<proteinExistence type="inferred from homology"/>
<dbReference type="InterPro" id="IPR045864">
    <property type="entry name" value="aa-tRNA-synth_II/BPL/LPL"/>
</dbReference>
<dbReference type="InterPro" id="IPR004524">
    <property type="entry name" value="Asp-tRNA-ligase_1"/>
</dbReference>
<dbReference type="CDD" id="cd04317">
    <property type="entry name" value="EcAspRS_like_N"/>
    <property type="match status" value="1"/>
</dbReference>
<evidence type="ECO:0000313" key="9">
    <source>
        <dbReference type="EMBL" id="KAJ3503855.1"/>
    </source>
</evidence>
<evidence type="ECO:0000256" key="2">
    <source>
        <dbReference type="ARBA" id="ARBA00022598"/>
    </source>
</evidence>
<dbReference type="OrthoDB" id="439710at2759"/>
<dbReference type="GO" id="GO:0005739">
    <property type="term" value="C:mitochondrion"/>
    <property type="evidence" value="ECO:0007669"/>
    <property type="project" value="TreeGrafter"/>
</dbReference>
<dbReference type="InterPro" id="IPR004364">
    <property type="entry name" value="Aa-tRNA-synt_II"/>
</dbReference>
<organism evidence="9 10">
    <name type="scientific">Agrocybe chaxingu</name>
    <dbReference type="NCBI Taxonomy" id="84603"/>
    <lineage>
        <taxon>Eukaryota</taxon>
        <taxon>Fungi</taxon>
        <taxon>Dikarya</taxon>
        <taxon>Basidiomycota</taxon>
        <taxon>Agaricomycotina</taxon>
        <taxon>Agaricomycetes</taxon>
        <taxon>Agaricomycetidae</taxon>
        <taxon>Agaricales</taxon>
        <taxon>Agaricineae</taxon>
        <taxon>Strophariaceae</taxon>
        <taxon>Agrocybe</taxon>
    </lineage>
</organism>
<dbReference type="InterPro" id="IPR047089">
    <property type="entry name" value="Asp-tRNA-ligase_1_N"/>
</dbReference>
<dbReference type="EMBL" id="JANKHO010001084">
    <property type="protein sequence ID" value="KAJ3503855.1"/>
    <property type="molecule type" value="Genomic_DNA"/>
</dbReference>
<feature type="domain" description="Aminoacyl-transfer RNA synthetases class-II family profile" evidence="8">
    <location>
        <begin position="194"/>
        <end position="655"/>
    </location>
</feature>
<evidence type="ECO:0000313" key="10">
    <source>
        <dbReference type="Proteomes" id="UP001148786"/>
    </source>
</evidence>
<keyword evidence="4" id="KW-0067">ATP-binding</keyword>
<dbReference type="GO" id="GO:0006422">
    <property type="term" value="P:aspartyl-tRNA aminoacylation"/>
    <property type="evidence" value="ECO:0007669"/>
    <property type="project" value="TreeGrafter"/>
</dbReference>
<keyword evidence="2" id="KW-0436">Ligase</keyword>
<keyword evidence="3" id="KW-0547">Nucleotide-binding</keyword>
<dbReference type="PANTHER" id="PTHR22594:SF5">
    <property type="entry name" value="ASPARTATE--TRNA LIGASE, MITOCHONDRIAL"/>
    <property type="match status" value="1"/>
</dbReference>
<dbReference type="Gene3D" id="3.30.930.10">
    <property type="entry name" value="Bira Bifunctional Protein, Domain 2"/>
    <property type="match status" value="1"/>
</dbReference>
<dbReference type="SUPFAM" id="SSF55681">
    <property type="entry name" value="Class II aaRS and biotin synthetases"/>
    <property type="match status" value="1"/>
</dbReference>
<dbReference type="AlphaFoldDB" id="A0A9W8MSB9"/>
<dbReference type="Gene3D" id="2.40.50.140">
    <property type="entry name" value="Nucleic acid-binding proteins"/>
    <property type="match status" value="1"/>
</dbReference>
<feature type="region of interest" description="Disordered" evidence="7">
    <location>
        <begin position="1"/>
        <end position="51"/>
    </location>
</feature>
<accession>A0A9W8MSB9</accession>
<comment type="similarity">
    <text evidence="1">Belongs to the class-II aminoacyl-tRNA synthetase family. Type 1 subfamily.</text>
</comment>
<sequence>MHALRRLTRPPTHNARRVPRYSGRPHPPRTISSKAHSAPYPGRTHSCGSLSSDNAGQRVILAGWILPERQLIASQRKMRTIGKSFYHLKDSYGTTQLLVDHAQGDSYNTLLQVPVESTVLIEGVVELRPIDARKLGNTGAVDVLVDRVTLLNAATPDMPFLPSNPHNLPNEELRARYRYLDLRRSALSQNIKKRSQVAHIVRNVLHDLDFTEVETPVLLRSSPEGAREFLVPARNSASSDPTQGSQRQPVFYALSQSPQQPKQLLICSGGVDRYFQIAKCFRDEDGRKDRQPEFTQIDLEMAFVSWGKNQPPSPSSADETNVWRIGGHQVREVVEKLVREIWKDIQGIELPETFKVMTYHEAMTRFGSDKPDTRFGLEILNLSDLLPHVSDGSSASSDVILECIVVHKSGDSAYIKASHTSEGDTSTEITQEHITLTDATRKTWLLESKAASHVYPDMSSEDQTIVNKALKLKAGDDIWLSYRPRVPTGGSTALGRARLQIFERAQSRGDFVVTKDPHFLWITEFPLFTRDDADKEHLAHGRWSSSHHPFTAPVWQDIDALYRGEAEKVRGQHYDLVLNGVEIGGGSVRIHDSAMQDFIFTHILKLDDTEKFPFNQLLHALQCGAPPHGGIALGFDRIMAILCNTSSIRDVIAFPKSASGTDLLFKSPASVSRQVLEEYGIQPQPGQME</sequence>
<dbReference type="Proteomes" id="UP001148786">
    <property type="component" value="Unassembled WGS sequence"/>
</dbReference>
<feature type="compositionally biased region" description="Basic residues" evidence="7">
    <location>
        <begin position="1"/>
        <end position="19"/>
    </location>
</feature>
<gene>
    <name evidence="9" type="ORF">NLJ89_g8245</name>
</gene>
<dbReference type="Gene3D" id="3.30.1360.30">
    <property type="entry name" value="GAD-like domain"/>
    <property type="match status" value="1"/>
</dbReference>
<evidence type="ECO:0000256" key="1">
    <source>
        <dbReference type="ARBA" id="ARBA00006303"/>
    </source>
</evidence>
<comment type="caution">
    <text evidence="9">The sequence shown here is derived from an EMBL/GenBank/DDBJ whole genome shotgun (WGS) entry which is preliminary data.</text>
</comment>
<dbReference type="InterPro" id="IPR002312">
    <property type="entry name" value="Asp/Asn-tRNA-synth_IIb"/>
</dbReference>
<dbReference type="InterPro" id="IPR004115">
    <property type="entry name" value="GAD-like_sf"/>
</dbReference>
<keyword evidence="10" id="KW-1185">Reference proteome</keyword>
<evidence type="ECO:0000259" key="8">
    <source>
        <dbReference type="PROSITE" id="PS50862"/>
    </source>
</evidence>
<protein>
    <recommendedName>
        <fullName evidence="8">Aminoacyl-transfer RNA synthetases class-II family profile domain-containing protein</fullName>
    </recommendedName>
</protein>
<dbReference type="PRINTS" id="PR01042">
    <property type="entry name" value="TRNASYNTHASP"/>
</dbReference>
<evidence type="ECO:0000256" key="7">
    <source>
        <dbReference type="SAM" id="MobiDB-lite"/>
    </source>
</evidence>
<keyword evidence="6" id="KW-0030">Aminoacyl-tRNA synthetase</keyword>
<name>A0A9W8MSB9_9AGAR</name>